<name>A0ABY6I0Q9_9ARCH</name>
<dbReference type="EMBL" id="CP104013">
    <property type="protein sequence ID" value="UYP48702.1"/>
    <property type="molecule type" value="Genomic_DNA"/>
</dbReference>
<evidence type="ECO:0000256" key="4">
    <source>
        <dbReference type="ARBA" id="ARBA00023136"/>
    </source>
</evidence>
<dbReference type="Gene3D" id="2.30.30.60">
    <property type="match status" value="1"/>
</dbReference>
<evidence type="ECO:0000313" key="8">
    <source>
        <dbReference type="Proteomes" id="UP001208689"/>
    </source>
</evidence>
<evidence type="ECO:0000256" key="2">
    <source>
        <dbReference type="ARBA" id="ARBA00022692"/>
    </source>
</evidence>
<dbReference type="PANTHER" id="PTHR30221">
    <property type="entry name" value="SMALL-CONDUCTANCE MECHANOSENSITIVE CHANNEL"/>
    <property type="match status" value="1"/>
</dbReference>
<dbReference type="Gene3D" id="1.10.287.1260">
    <property type="match status" value="1"/>
</dbReference>
<gene>
    <name evidence="7" type="ORF">NEF87_004987</name>
</gene>
<feature type="transmembrane region" description="Helical" evidence="5">
    <location>
        <begin position="76"/>
        <end position="94"/>
    </location>
</feature>
<dbReference type="InterPro" id="IPR010920">
    <property type="entry name" value="LSM_dom_sf"/>
</dbReference>
<keyword evidence="2 5" id="KW-0812">Transmembrane</keyword>
<dbReference type="Proteomes" id="UP001208689">
    <property type="component" value="Chromosome"/>
</dbReference>
<evidence type="ECO:0000256" key="1">
    <source>
        <dbReference type="ARBA" id="ARBA00004370"/>
    </source>
</evidence>
<feature type="domain" description="Mechanosensitive ion channel MscS" evidence="6">
    <location>
        <begin position="119"/>
        <end position="184"/>
    </location>
</feature>
<sequence>MTILEESTDPWFDPSAFLASGGTWEFLNFSIQKYAVFAILLGIVLILLFNFVLKFQFKKLVDRRKLPPNIYNGLKFFMRIFFGTLTIWLILGILQVKVGFVWIIIGILTSAITFASMKTINNFIAGIWIALNRPYIVGDYVKIGSTIGIVKNISTNYTQLIHNDATVSYLPNLECLTSTILNYTWSLSLIQRQIIDLEKNLEKIILIPESNEKDIEKNTKIQLVGQIKADIKEQKLIVKEIEIFEEELDKAHKDGVKDKHDFSNYAQKGKIVNYVFTLELPKDYNGNADKLTSVCSKWAKEFNFRPQWDLVDINSHFVYQFTILTPDPLDIVYFLDDFVTDVYMTIYHV</sequence>
<accession>A0ABY6I0Q9</accession>
<comment type="subcellular location">
    <subcellularLocation>
        <location evidence="1">Membrane</location>
    </subcellularLocation>
</comment>
<keyword evidence="8" id="KW-1185">Reference proteome</keyword>
<proteinExistence type="predicted"/>
<dbReference type="InterPro" id="IPR045275">
    <property type="entry name" value="MscS_archaea/bacteria_type"/>
</dbReference>
<feature type="transmembrane region" description="Helical" evidence="5">
    <location>
        <begin position="34"/>
        <end position="55"/>
    </location>
</feature>
<protein>
    <recommendedName>
        <fullName evidence="6">Mechanosensitive ion channel MscS domain-containing protein</fullName>
    </recommendedName>
</protein>
<organism evidence="7 8">
    <name type="scientific">Candidatus Lokiarchaeum ossiferum</name>
    <dbReference type="NCBI Taxonomy" id="2951803"/>
    <lineage>
        <taxon>Archaea</taxon>
        <taxon>Promethearchaeati</taxon>
        <taxon>Promethearchaeota</taxon>
        <taxon>Promethearchaeia</taxon>
        <taxon>Promethearchaeales</taxon>
        <taxon>Promethearchaeaceae</taxon>
        <taxon>Candidatus Lokiarchaeum</taxon>
    </lineage>
</organism>
<dbReference type="SUPFAM" id="SSF50182">
    <property type="entry name" value="Sm-like ribonucleoproteins"/>
    <property type="match status" value="1"/>
</dbReference>
<dbReference type="PANTHER" id="PTHR30221:SF1">
    <property type="entry name" value="SMALL-CONDUCTANCE MECHANOSENSITIVE CHANNEL"/>
    <property type="match status" value="1"/>
</dbReference>
<dbReference type="Pfam" id="PF00924">
    <property type="entry name" value="MS_channel_2nd"/>
    <property type="match status" value="1"/>
</dbReference>
<dbReference type="InterPro" id="IPR023408">
    <property type="entry name" value="MscS_beta-dom_sf"/>
</dbReference>
<keyword evidence="4 5" id="KW-0472">Membrane</keyword>
<dbReference type="InterPro" id="IPR006685">
    <property type="entry name" value="MscS_channel_2nd"/>
</dbReference>
<evidence type="ECO:0000256" key="3">
    <source>
        <dbReference type="ARBA" id="ARBA00022989"/>
    </source>
</evidence>
<evidence type="ECO:0000256" key="5">
    <source>
        <dbReference type="SAM" id="Phobius"/>
    </source>
</evidence>
<evidence type="ECO:0000313" key="7">
    <source>
        <dbReference type="EMBL" id="UYP48702.1"/>
    </source>
</evidence>
<evidence type="ECO:0000259" key="6">
    <source>
        <dbReference type="Pfam" id="PF00924"/>
    </source>
</evidence>
<keyword evidence="3 5" id="KW-1133">Transmembrane helix</keyword>
<feature type="transmembrane region" description="Helical" evidence="5">
    <location>
        <begin position="100"/>
        <end position="117"/>
    </location>
</feature>
<reference evidence="7" key="1">
    <citation type="submission" date="2022-09" db="EMBL/GenBank/DDBJ databases">
        <title>Actin cytoskeleton and complex cell architecture in an #Asgard archaeon.</title>
        <authorList>
            <person name="Ponce Toledo R.I."/>
            <person name="Schleper C."/>
            <person name="Rodrigues Oliveira T."/>
            <person name="Wollweber F."/>
            <person name="Xu J."/>
            <person name="Rittmann S."/>
            <person name="Klingl A."/>
            <person name="Pilhofer M."/>
        </authorList>
    </citation>
    <scope>NUCLEOTIDE SEQUENCE</scope>
    <source>
        <strain evidence="7">B-35</strain>
    </source>
</reference>